<name>A0A0E9NNA8_SAICN</name>
<reference evidence="10 11" key="3">
    <citation type="journal article" date="2015" name="Genome Announc.">
        <title>Draft Genome Sequence of the Archiascomycetous Yeast Saitoella complicata.</title>
        <authorList>
            <person name="Yamauchi K."/>
            <person name="Kondo S."/>
            <person name="Hamamoto M."/>
            <person name="Takahashi Y."/>
            <person name="Ogura Y."/>
            <person name="Hayashi T."/>
            <person name="Nishida H."/>
        </authorList>
    </citation>
    <scope>NUCLEOTIDE SEQUENCE [LARGE SCALE GENOMIC DNA]</scope>
    <source>
        <strain evidence="10 11">NRRL Y-17804</strain>
    </source>
</reference>
<evidence type="ECO:0000256" key="6">
    <source>
        <dbReference type="ARBA" id="ARBA00038347"/>
    </source>
</evidence>
<dbReference type="Gene3D" id="1.20.1250.20">
    <property type="entry name" value="MFS general substrate transporter like domains"/>
    <property type="match status" value="1"/>
</dbReference>
<accession>A0A0E9NNA8</accession>
<proteinExistence type="inferred from homology"/>
<protein>
    <recommendedName>
        <fullName evidence="9">Major facilitator superfamily (MFS) profile domain-containing protein</fullName>
    </recommendedName>
</protein>
<organism evidence="10 11">
    <name type="scientific">Saitoella complicata (strain BCRC 22490 / CBS 7301 / JCM 7358 / NBRC 10748 / NRRL Y-17804)</name>
    <dbReference type="NCBI Taxonomy" id="698492"/>
    <lineage>
        <taxon>Eukaryota</taxon>
        <taxon>Fungi</taxon>
        <taxon>Dikarya</taxon>
        <taxon>Ascomycota</taxon>
        <taxon>Taphrinomycotina</taxon>
        <taxon>Taphrinomycotina incertae sedis</taxon>
        <taxon>Saitoella</taxon>
    </lineage>
</organism>
<feature type="transmembrane region" description="Helical" evidence="8">
    <location>
        <begin position="60"/>
        <end position="82"/>
    </location>
</feature>
<dbReference type="PANTHER" id="PTHR23502:SF47">
    <property type="entry name" value="MAJOR FACILITATOR SUPERFAMILY (MFS) PROFILE DOMAIN-CONTAINING PROTEIN-RELATED"/>
    <property type="match status" value="1"/>
</dbReference>
<keyword evidence="11" id="KW-1185">Reference proteome</keyword>
<evidence type="ECO:0000256" key="5">
    <source>
        <dbReference type="ARBA" id="ARBA00023136"/>
    </source>
</evidence>
<reference evidence="10 11" key="2">
    <citation type="journal article" date="2014" name="J. Gen. Appl. Microbiol.">
        <title>The early diverging ascomycetous budding yeast Saitoella complicata has three histone deacetylases belonging to the Clr6, Hos2, and Rpd3 lineages.</title>
        <authorList>
            <person name="Nishida H."/>
            <person name="Matsumoto T."/>
            <person name="Kondo S."/>
            <person name="Hamamoto M."/>
            <person name="Yoshikawa H."/>
        </authorList>
    </citation>
    <scope>NUCLEOTIDE SEQUENCE [LARGE SCALE GENOMIC DNA]</scope>
    <source>
        <strain evidence="10 11">NRRL Y-17804</strain>
    </source>
</reference>
<dbReference type="Pfam" id="PF07690">
    <property type="entry name" value="MFS_1"/>
    <property type="match status" value="1"/>
</dbReference>
<feature type="region of interest" description="Disordered" evidence="7">
    <location>
        <begin position="1"/>
        <end position="24"/>
    </location>
</feature>
<dbReference type="OMA" id="APEMRLW"/>
<evidence type="ECO:0000259" key="9">
    <source>
        <dbReference type="PROSITE" id="PS50850"/>
    </source>
</evidence>
<dbReference type="SUPFAM" id="SSF103473">
    <property type="entry name" value="MFS general substrate transporter"/>
    <property type="match status" value="1"/>
</dbReference>
<evidence type="ECO:0000313" key="10">
    <source>
        <dbReference type="EMBL" id="GAO51298.1"/>
    </source>
</evidence>
<evidence type="ECO:0000313" key="11">
    <source>
        <dbReference type="Proteomes" id="UP000033140"/>
    </source>
</evidence>
<dbReference type="PROSITE" id="PS50850">
    <property type="entry name" value="MFS"/>
    <property type="match status" value="1"/>
</dbReference>
<reference evidence="10 11" key="1">
    <citation type="journal article" date="2011" name="J. Gen. Appl. Microbiol.">
        <title>Draft genome sequencing of the enigmatic yeast Saitoella complicata.</title>
        <authorList>
            <person name="Nishida H."/>
            <person name="Hamamoto M."/>
            <person name="Sugiyama J."/>
        </authorList>
    </citation>
    <scope>NUCLEOTIDE SEQUENCE [LARGE SCALE GENOMIC DNA]</scope>
    <source>
        <strain evidence="10 11">NRRL Y-17804</strain>
    </source>
</reference>
<evidence type="ECO:0000256" key="3">
    <source>
        <dbReference type="ARBA" id="ARBA00022692"/>
    </source>
</evidence>
<feature type="transmembrane region" description="Helical" evidence="8">
    <location>
        <begin position="182"/>
        <end position="202"/>
    </location>
</feature>
<feature type="transmembrane region" description="Helical" evidence="8">
    <location>
        <begin position="214"/>
        <end position="235"/>
    </location>
</feature>
<keyword evidence="5 8" id="KW-0472">Membrane</keyword>
<evidence type="ECO:0000256" key="1">
    <source>
        <dbReference type="ARBA" id="ARBA00004141"/>
    </source>
</evidence>
<comment type="caution">
    <text evidence="10">The sequence shown here is derived from an EMBL/GenBank/DDBJ whole genome shotgun (WGS) entry which is preliminary data.</text>
</comment>
<sequence length="490" mass="54022">MSYYQEDLPPVPPPDTLTGDSTPVGADHLSESKDVFLVEFEGPNDLDNPKNWPLSKKLRTVFLVSMLTVNLTFASSVSSAAIEYVKDDFKVGHATSNLQTAVFLFGFAFGALPLAPLSELYGRAPVYSATLLISSLFELGGALAPNIQTLIITRFFAGFFGATPLSNAGGSIADMCTPSLRTLIFPIFASCGFLGPLLGPVIGGWICQEAGWKWAYWVTFFWGMAVLVLVVLFAPETLADAILRKKAKALRKATGDSRYHAAAEFSEDQTVAMFKTAMSRPFVFMVREPIIIFMTLYISVAYIVLFGDFEAYPLIFSVYNFNTGEVGLAFIPIIVGVFLCCATTPLVYWHENRTRQRLGTDIVPPETRLVQLMPTSLMMPIALFWLAWTCYSSVSYWSPLMSGVPLGFGFLFVFIAVYQYCIDSYGKNASSALAVLTFVRYNASGGWVLATTPLFTHIGNHWGASFLACKFPTFSRFYAELTIPLSYLSQ</sequence>
<evidence type="ECO:0000256" key="2">
    <source>
        <dbReference type="ARBA" id="ARBA00022448"/>
    </source>
</evidence>
<evidence type="ECO:0000256" key="4">
    <source>
        <dbReference type="ARBA" id="ARBA00022989"/>
    </source>
</evidence>
<dbReference type="InterPro" id="IPR020846">
    <property type="entry name" value="MFS_dom"/>
</dbReference>
<feature type="transmembrane region" description="Helical" evidence="8">
    <location>
        <begin position="369"/>
        <end position="388"/>
    </location>
</feature>
<feature type="transmembrane region" description="Helical" evidence="8">
    <location>
        <begin position="326"/>
        <end position="348"/>
    </location>
</feature>
<gene>
    <name evidence="10" type="ORF">G7K_5403-t1</name>
</gene>
<dbReference type="InterPro" id="IPR036259">
    <property type="entry name" value="MFS_trans_sf"/>
</dbReference>
<dbReference type="GO" id="GO:0022857">
    <property type="term" value="F:transmembrane transporter activity"/>
    <property type="evidence" value="ECO:0007669"/>
    <property type="project" value="InterPro"/>
</dbReference>
<comment type="similarity">
    <text evidence="6">Belongs to the major facilitator superfamily. CAR1 family.</text>
</comment>
<feature type="domain" description="Major facilitator superfamily (MFS) profile" evidence="9">
    <location>
        <begin position="60"/>
        <end position="490"/>
    </location>
</feature>
<keyword evidence="3 8" id="KW-0812">Transmembrane</keyword>
<evidence type="ECO:0000256" key="7">
    <source>
        <dbReference type="SAM" id="MobiDB-lite"/>
    </source>
</evidence>
<dbReference type="STRING" id="698492.A0A0E9NNA8"/>
<evidence type="ECO:0000256" key="8">
    <source>
        <dbReference type="SAM" id="Phobius"/>
    </source>
</evidence>
<dbReference type="CDD" id="cd17323">
    <property type="entry name" value="MFS_Tpo1_MDR_like"/>
    <property type="match status" value="1"/>
</dbReference>
<dbReference type="InterPro" id="IPR011701">
    <property type="entry name" value="MFS"/>
</dbReference>
<dbReference type="AlphaFoldDB" id="A0A0E9NNA8"/>
<feature type="transmembrane region" description="Helical" evidence="8">
    <location>
        <begin position="94"/>
        <end position="114"/>
    </location>
</feature>
<feature type="transmembrane region" description="Helical" evidence="8">
    <location>
        <begin position="151"/>
        <end position="170"/>
    </location>
</feature>
<feature type="transmembrane region" description="Helical" evidence="8">
    <location>
        <begin position="400"/>
        <end position="421"/>
    </location>
</feature>
<dbReference type="EMBL" id="BACD03000044">
    <property type="protein sequence ID" value="GAO51298.1"/>
    <property type="molecule type" value="Genomic_DNA"/>
</dbReference>
<feature type="transmembrane region" description="Helical" evidence="8">
    <location>
        <begin position="282"/>
        <end position="306"/>
    </location>
</feature>
<keyword evidence="2" id="KW-0813">Transport</keyword>
<comment type="subcellular location">
    <subcellularLocation>
        <location evidence="1">Membrane</location>
        <topology evidence="1">Multi-pass membrane protein</topology>
    </subcellularLocation>
</comment>
<dbReference type="FunFam" id="1.20.1250.20:FF:000082">
    <property type="entry name" value="MFS multidrug transporter, putative"/>
    <property type="match status" value="1"/>
</dbReference>
<keyword evidence="4 8" id="KW-1133">Transmembrane helix</keyword>
<dbReference type="PANTHER" id="PTHR23502">
    <property type="entry name" value="MAJOR FACILITATOR SUPERFAMILY"/>
    <property type="match status" value="1"/>
</dbReference>
<dbReference type="Proteomes" id="UP000033140">
    <property type="component" value="Unassembled WGS sequence"/>
</dbReference>
<dbReference type="GO" id="GO:0005886">
    <property type="term" value="C:plasma membrane"/>
    <property type="evidence" value="ECO:0007669"/>
    <property type="project" value="TreeGrafter"/>
</dbReference>